<dbReference type="OrthoDB" id="3915838at2759"/>
<reference evidence="2 3" key="1">
    <citation type="journal article" date="2018" name="PLoS Pathog.">
        <title>Evolution of structural diversity of trichothecenes, a family of toxins produced by plant pathogenic and entomopathogenic fungi.</title>
        <authorList>
            <person name="Proctor R.H."/>
            <person name="McCormick S.P."/>
            <person name="Kim H.S."/>
            <person name="Cardoza R.E."/>
            <person name="Stanley A.M."/>
            <person name="Lindo L."/>
            <person name="Kelly A."/>
            <person name="Brown D.W."/>
            <person name="Lee T."/>
            <person name="Vaughan M.M."/>
            <person name="Alexander N.J."/>
            <person name="Busman M."/>
            <person name="Gutierrez S."/>
        </authorList>
    </citation>
    <scope>NUCLEOTIDE SEQUENCE [LARGE SCALE GENOMIC DNA]</scope>
    <source>
        <strain evidence="2 3">IBT 40837</strain>
    </source>
</reference>
<feature type="chain" id="PRO_5017277872" evidence="1">
    <location>
        <begin position="24"/>
        <end position="764"/>
    </location>
</feature>
<keyword evidence="3" id="KW-1185">Reference proteome</keyword>
<protein>
    <submittedName>
        <fullName evidence="2">Killer toxin subunits alpha beta</fullName>
    </submittedName>
</protein>
<evidence type="ECO:0000256" key="1">
    <source>
        <dbReference type="SAM" id="SignalP"/>
    </source>
</evidence>
<accession>A0A395ND72</accession>
<evidence type="ECO:0000313" key="3">
    <source>
        <dbReference type="Proteomes" id="UP000266272"/>
    </source>
</evidence>
<comment type="caution">
    <text evidence="2">The sequence shown here is derived from an EMBL/GenBank/DDBJ whole genome shotgun (WGS) entry which is preliminary data.</text>
</comment>
<dbReference type="STRING" id="490622.A0A395ND72"/>
<evidence type="ECO:0000313" key="2">
    <source>
        <dbReference type="EMBL" id="RFU74035.1"/>
    </source>
</evidence>
<dbReference type="Proteomes" id="UP000266272">
    <property type="component" value="Unassembled WGS sequence"/>
</dbReference>
<organism evidence="2 3">
    <name type="scientific">Trichoderma arundinaceum</name>
    <dbReference type="NCBI Taxonomy" id="490622"/>
    <lineage>
        <taxon>Eukaryota</taxon>
        <taxon>Fungi</taxon>
        <taxon>Dikarya</taxon>
        <taxon>Ascomycota</taxon>
        <taxon>Pezizomycotina</taxon>
        <taxon>Sordariomycetes</taxon>
        <taxon>Hypocreomycetidae</taxon>
        <taxon>Hypocreales</taxon>
        <taxon>Hypocreaceae</taxon>
        <taxon>Trichoderma</taxon>
    </lineage>
</organism>
<keyword evidence="1" id="KW-0732">Signal</keyword>
<dbReference type="AlphaFoldDB" id="A0A395ND72"/>
<dbReference type="EMBL" id="PXOA01000580">
    <property type="protein sequence ID" value="RFU74035.1"/>
    <property type="molecule type" value="Genomic_DNA"/>
</dbReference>
<dbReference type="InterPro" id="IPR036514">
    <property type="entry name" value="SGNH_hydro_sf"/>
</dbReference>
<dbReference type="SUPFAM" id="SSF52266">
    <property type="entry name" value="SGNH hydrolase"/>
    <property type="match status" value="1"/>
</dbReference>
<dbReference type="Gene3D" id="3.40.50.1110">
    <property type="entry name" value="SGNH hydrolase"/>
    <property type="match status" value="1"/>
</dbReference>
<feature type="signal peptide" evidence="1">
    <location>
        <begin position="1"/>
        <end position="23"/>
    </location>
</feature>
<proteinExistence type="predicted"/>
<name>A0A395ND72_TRIAR</name>
<gene>
    <name evidence="2" type="ORF">TARUN_8214</name>
</gene>
<sequence length="764" mass="84777">MTHLPGLLLASAAILQLSVGVTAKLLSIDPSLLEHANHLSGYEIGDDGPVVLRADDLVALRIMPLGASIVGGVASDLDTIIDTYFYCEASEERCDRTSSIMGSIDMVGSKHDGTIEDESLKPKVVGINIGTDDAKRNDDIPYAKQQMKDVLTGIWKAEDMLDACVILSTLIPTPNAAHLKNNGILNDYSRQLVSELEGNHLEVDENPEMKSCNEKYDDGIYYHNSEYKGIIENRTTDHDKGQFFFAALYSREHDDLVGWYENDTAPYDNAFGVWKNMGGGKFVKIEDLHPDLHCVPQGSTFDDKNIEQPNPSPCALFQGISAQTNKKHGVDDLVCVDADGNAYLSINKGHGMDSKPPAFERVSNTAKIKDNVGFKQSRIRILILMEMDAAIALLSMMEATFKPGVMEGNITGVHMLDLNGDGRAEWLGSCKDGDGLKIDWRQCFDLGASSGYTHARVAQFNPKEDIRTRVMFGRIWGEPQDFGHFGLKDYAYLRHSEDMDGKHHFQMRAWKNIDHGGIKVKADSVKYCNMLGHNPPREDYAWIWSDGKLIMYPNICKNKNRAQKILWGPVVTVFDPENMSIGKKLDRRDLHLMDWDDHGDCDLARTNPDNVDKPRVDVQHIKFAQDKDRVNLRFADVIGDGFDDMLWVEFNGDGCLPGTTPIGPGDNGSGQESGVVYINTDEWSYHTALCEGPCVLVWPPSQLPGVSTFTIPAFTAGLEVRSTTTTTITLHPPPIVTDQVPMSNSPLHRVRFLPSSATVQHHIS</sequence>